<evidence type="ECO:0000256" key="1">
    <source>
        <dbReference type="ARBA" id="ARBA00004604"/>
    </source>
</evidence>
<dbReference type="GO" id="GO:0005732">
    <property type="term" value="C:sno(s)RNA-containing ribonucleoprotein complex"/>
    <property type="evidence" value="ECO:0007669"/>
    <property type="project" value="UniProtKB-UniRule"/>
</dbReference>
<dbReference type="InterPro" id="IPR012173">
    <property type="entry name" value="Mpp10"/>
</dbReference>
<dbReference type="PANTHER" id="PTHR17039">
    <property type="entry name" value="U3 SMALL NUCLEOLAR RIBONUCLEOPROTEIN PROTEIN MPP10"/>
    <property type="match status" value="1"/>
</dbReference>
<keyword evidence="5 7" id="KW-0687">Ribonucleoprotein</keyword>
<dbReference type="PIRSF" id="PIRSF017300">
    <property type="entry name" value="snoRNP_Mpp10"/>
    <property type="match status" value="1"/>
</dbReference>
<feature type="region of interest" description="Disordered" evidence="8">
    <location>
        <begin position="140"/>
        <end position="237"/>
    </location>
</feature>
<feature type="compositionally biased region" description="Acidic residues" evidence="8">
    <location>
        <begin position="378"/>
        <end position="433"/>
    </location>
</feature>
<evidence type="ECO:0000313" key="10">
    <source>
        <dbReference type="Proteomes" id="UP000250043"/>
    </source>
</evidence>
<gene>
    <name evidence="9" type="ORF">OBBRIDRAFT_822477</name>
</gene>
<feature type="region of interest" description="Disordered" evidence="8">
    <location>
        <begin position="65"/>
        <end position="100"/>
    </location>
</feature>
<evidence type="ECO:0000256" key="5">
    <source>
        <dbReference type="ARBA" id="ARBA00023274"/>
    </source>
</evidence>
<dbReference type="Proteomes" id="UP000250043">
    <property type="component" value="Unassembled WGS sequence"/>
</dbReference>
<feature type="region of interest" description="Disordered" evidence="8">
    <location>
        <begin position="268"/>
        <end position="461"/>
    </location>
</feature>
<evidence type="ECO:0000256" key="2">
    <source>
        <dbReference type="ARBA" id="ARBA00022517"/>
    </source>
</evidence>
<dbReference type="GO" id="GO:0034457">
    <property type="term" value="C:Mpp10 complex"/>
    <property type="evidence" value="ECO:0007669"/>
    <property type="project" value="UniProtKB-UniRule"/>
</dbReference>
<dbReference type="OrthoDB" id="445326at2759"/>
<evidence type="ECO:0000256" key="8">
    <source>
        <dbReference type="SAM" id="MobiDB-lite"/>
    </source>
</evidence>
<keyword evidence="4 7" id="KW-0539">Nucleus</keyword>
<evidence type="ECO:0000256" key="7">
    <source>
        <dbReference type="PIRNR" id="PIRNR017300"/>
    </source>
</evidence>
<proteinExistence type="inferred from homology"/>
<comment type="similarity">
    <text evidence="6 7">Belongs to the MPP10 family.</text>
</comment>
<comment type="subcellular location">
    <subcellularLocation>
        <location evidence="1 7">Nucleus</location>
        <location evidence="1 7">Nucleolus</location>
    </subcellularLocation>
</comment>
<dbReference type="GO" id="GO:0006364">
    <property type="term" value="P:rRNA processing"/>
    <property type="evidence" value="ECO:0007669"/>
    <property type="project" value="UniProtKB-KW"/>
</dbReference>
<keyword evidence="3 7" id="KW-0698">rRNA processing</keyword>
<evidence type="ECO:0000256" key="4">
    <source>
        <dbReference type="ARBA" id="ARBA00023242"/>
    </source>
</evidence>
<evidence type="ECO:0000256" key="3">
    <source>
        <dbReference type="ARBA" id="ARBA00022552"/>
    </source>
</evidence>
<dbReference type="AlphaFoldDB" id="A0A8E2DV26"/>
<keyword evidence="2 7" id="KW-0690">Ribosome biogenesis</keyword>
<comment type="function">
    <text evidence="7">Involved in nucleolar processing of pre-18S ribosomal RNA.</text>
</comment>
<organism evidence="9 10">
    <name type="scientific">Obba rivulosa</name>
    <dbReference type="NCBI Taxonomy" id="1052685"/>
    <lineage>
        <taxon>Eukaryota</taxon>
        <taxon>Fungi</taxon>
        <taxon>Dikarya</taxon>
        <taxon>Basidiomycota</taxon>
        <taxon>Agaricomycotina</taxon>
        <taxon>Agaricomycetes</taxon>
        <taxon>Polyporales</taxon>
        <taxon>Gelatoporiaceae</taxon>
        <taxon>Obba</taxon>
    </lineage>
</organism>
<protein>
    <recommendedName>
        <fullName evidence="7">U3 small nucleolar ribonucleoprotein protein MPP10</fullName>
    </recommendedName>
</protein>
<feature type="compositionally biased region" description="Acidic residues" evidence="8">
    <location>
        <begin position="284"/>
        <end position="295"/>
    </location>
</feature>
<dbReference type="Pfam" id="PF04006">
    <property type="entry name" value="Mpp10"/>
    <property type="match status" value="1"/>
</dbReference>
<accession>A0A8E2DV26</accession>
<feature type="compositionally biased region" description="Basic and acidic residues" evidence="8">
    <location>
        <begin position="434"/>
        <end position="445"/>
    </location>
</feature>
<dbReference type="EMBL" id="KV722332">
    <property type="protein sequence ID" value="OCH96191.1"/>
    <property type="molecule type" value="Genomic_DNA"/>
</dbReference>
<keyword evidence="10" id="KW-1185">Reference proteome</keyword>
<feature type="compositionally biased region" description="Acidic residues" evidence="8">
    <location>
        <begin position="141"/>
        <end position="150"/>
    </location>
</feature>
<feature type="compositionally biased region" description="Acidic residues" evidence="8">
    <location>
        <begin position="176"/>
        <end position="206"/>
    </location>
</feature>
<sequence length="749" mass="82996">MATTEAVQLPPQLGAFSDILEKQPEAFATGSDAIRTAALEATKYIYDLALQREALSRQHVDGLLSSMSPAQAPQTRSQSSKSKRKRSPSPEQRNKNIPVLHDTPLTELFVDGMNEDQIWEQLELRAKTICSVLEFALESSPLDEEDDVEEVERQSKKMRQALAEEEMEDFPSGSEESNEDEDEDDEGEGEEDDSDEEDDAEEDADLGEGVQELRDPSEDEGSEQLNLDGPTFLSGGKRTLKLKRKAGGHPELDDGFFDLKAFNAEIEEAEARSVSRGKLGKGDSDDEDEDNEELDLFAPLDDSATAHLEGDSGDGSDEPFYQDFFDPPENVVPAKSKKSRSTVQDAASKGKVRFHEEVRVKKIKSKGKGLPLTAMYEEFGEDDGDEYGETLSDEESESGDMELDEDQEGVDSGSDVDDPFASDEEEDEDEGDEPRETIERLKDDLFADDDDEPQQDLSAHEQRMLALKEEISALEAQNVEKKDWVLMGEATSRSRPQNSLLEEDLEFERVMKSVPVITEEAVRGLEDRIKARILEGQFDDVVRKRPVDDKPFLPSRFFELEDTKSKKSLGEIYEDEYTAAQSGAVAGEDRDGKLKKEHEEIEKQWESICAKLDALSNAHFTPKPPKATISTVGNVAAATLESALPTTQATTTMLAPEEVFAPSPGELRARSELTPVEKRALRNKQKKANKKVRDTLEKSVDKFARANGAGSVKKQKDAALKSVVKSGKGVTVIGKANKDLSGKRKRTKA</sequence>
<dbReference type="GO" id="GO:0032040">
    <property type="term" value="C:small-subunit processome"/>
    <property type="evidence" value="ECO:0007669"/>
    <property type="project" value="TreeGrafter"/>
</dbReference>
<evidence type="ECO:0000313" key="9">
    <source>
        <dbReference type="EMBL" id="OCH96191.1"/>
    </source>
</evidence>
<dbReference type="PANTHER" id="PTHR17039:SF0">
    <property type="entry name" value="U3 SMALL NUCLEOLAR RIBONUCLEOPROTEIN PROTEIN MPP10"/>
    <property type="match status" value="1"/>
</dbReference>
<name>A0A8E2DV26_9APHY</name>
<reference evidence="9 10" key="1">
    <citation type="submission" date="2016-07" db="EMBL/GenBank/DDBJ databases">
        <title>Draft genome of the white-rot fungus Obba rivulosa 3A-2.</title>
        <authorList>
            <consortium name="DOE Joint Genome Institute"/>
            <person name="Miettinen O."/>
            <person name="Riley R."/>
            <person name="Acob R."/>
            <person name="Barry K."/>
            <person name="Cullen D."/>
            <person name="De Vries R."/>
            <person name="Hainaut M."/>
            <person name="Hatakka A."/>
            <person name="Henrissat B."/>
            <person name="Hilden K."/>
            <person name="Kuo R."/>
            <person name="Labutti K."/>
            <person name="Lipzen A."/>
            <person name="Makela M.R."/>
            <person name="Sandor L."/>
            <person name="Spatafora J.W."/>
            <person name="Grigoriev I.V."/>
            <person name="Hibbett D.S."/>
        </authorList>
    </citation>
    <scope>NUCLEOTIDE SEQUENCE [LARGE SCALE GENOMIC DNA]</scope>
    <source>
        <strain evidence="9 10">3A-2</strain>
    </source>
</reference>
<evidence type="ECO:0000256" key="6">
    <source>
        <dbReference type="ARBA" id="ARBA00029455"/>
    </source>
</evidence>